<evidence type="ECO:0000256" key="1">
    <source>
        <dbReference type="ARBA" id="ARBA00001966"/>
    </source>
</evidence>
<dbReference type="InterPro" id="IPR051919">
    <property type="entry name" value="W-dependent_AOR"/>
</dbReference>
<dbReference type="SMART" id="SM00790">
    <property type="entry name" value="AFOR_N"/>
    <property type="match status" value="1"/>
</dbReference>
<dbReference type="KEGG" id="pfm:Pyrfu_1589"/>
<dbReference type="InterPro" id="IPR013984">
    <property type="entry name" value="Ald_Fedxn_OxRdtase_dom2"/>
</dbReference>
<dbReference type="AlphaFoldDB" id="G0EC76"/>
<dbReference type="STRING" id="694429.Pyrfu_1589"/>
<evidence type="ECO:0000256" key="5">
    <source>
        <dbReference type="ARBA" id="ARBA00023002"/>
    </source>
</evidence>
<dbReference type="InterPro" id="IPR013985">
    <property type="entry name" value="Ald_Fedxn_OxRdtase_dom3"/>
</dbReference>
<comment type="similarity">
    <text evidence="2">Belongs to the AOR/FOR family.</text>
</comment>
<evidence type="ECO:0000259" key="9">
    <source>
        <dbReference type="SMART" id="SM00790"/>
    </source>
</evidence>
<dbReference type="PANTHER" id="PTHR30038:SF0">
    <property type="entry name" value="TUNGSTEN-CONTAINING ALDEHYDE FERREDOXIN OXIDOREDUCTASE"/>
    <property type="match status" value="1"/>
</dbReference>
<accession>G0EC76</accession>
<dbReference type="InterPro" id="IPR036021">
    <property type="entry name" value="Tungsten_al_ferr_oxy-like_C"/>
</dbReference>
<comment type="cofactor">
    <cofactor evidence="8">
        <name>tungstopterin</name>
        <dbReference type="ChEBI" id="CHEBI:30402"/>
    </cofactor>
</comment>
<name>G0EC76_PYRF1</name>
<dbReference type="Gene3D" id="3.60.9.10">
    <property type="entry name" value="Aldehyde ferredoxin oxidoreductase, N-terminal domain"/>
    <property type="match status" value="1"/>
</dbReference>
<dbReference type="InterPro" id="IPR036503">
    <property type="entry name" value="Ald_Fedxn_OxRdtase_N_sf"/>
</dbReference>
<keyword evidence="3" id="KW-0004">4Fe-4S</keyword>
<dbReference type="PANTHER" id="PTHR30038">
    <property type="entry name" value="ALDEHYDE FERREDOXIN OXIDOREDUCTASE"/>
    <property type="match status" value="1"/>
</dbReference>
<dbReference type="HOGENOM" id="CLU_020364_1_0_2"/>
<evidence type="ECO:0000256" key="4">
    <source>
        <dbReference type="ARBA" id="ARBA00022723"/>
    </source>
</evidence>
<keyword evidence="4" id="KW-0479">Metal-binding</keyword>
<dbReference type="GO" id="GO:0046872">
    <property type="term" value="F:metal ion binding"/>
    <property type="evidence" value="ECO:0007669"/>
    <property type="project" value="UniProtKB-KW"/>
</dbReference>
<protein>
    <submittedName>
        <fullName evidence="10">Aldehyde ferredoxin oxidoreductase</fullName>
        <ecNumber evidence="10">1.2.7.5</ecNumber>
    </submittedName>
</protein>
<dbReference type="Pfam" id="PF02730">
    <property type="entry name" value="AFOR_N"/>
    <property type="match status" value="1"/>
</dbReference>
<dbReference type="EC" id="1.2.7.5" evidence="10"/>
<feature type="domain" description="Aldehyde ferredoxin oxidoreductase N-terminal" evidence="9">
    <location>
        <begin position="44"/>
        <end position="247"/>
    </location>
</feature>
<dbReference type="GO" id="GO:0033726">
    <property type="term" value="F:aldehyde ferredoxin oxidoreductase activity"/>
    <property type="evidence" value="ECO:0007669"/>
    <property type="project" value="UniProtKB-EC"/>
</dbReference>
<dbReference type="Pfam" id="PF01314">
    <property type="entry name" value="AFOR_C"/>
    <property type="match status" value="1"/>
</dbReference>
<keyword evidence="11" id="KW-1185">Reference proteome</keyword>
<keyword evidence="5 10" id="KW-0560">Oxidoreductase</keyword>
<keyword evidence="6" id="KW-0408">Iron</keyword>
<evidence type="ECO:0000256" key="6">
    <source>
        <dbReference type="ARBA" id="ARBA00023004"/>
    </source>
</evidence>
<keyword evidence="7" id="KW-0411">Iron-sulfur</keyword>
<reference evidence="10 11" key="1">
    <citation type="journal article" date="2011" name="Stand. Genomic Sci.">
        <title>Complete genome sequence of the hyperthermophilic chemolithoautotroph Pyrolobus fumarii type strain (1A).</title>
        <authorList>
            <person name="Anderson I."/>
            <person name="Goker M."/>
            <person name="Nolan M."/>
            <person name="Lucas S."/>
            <person name="Hammon N."/>
            <person name="Deshpande S."/>
            <person name="Cheng J.F."/>
            <person name="Tapia R."/>
            <person name="Han C."/>
            <person name="Goodwin L."/>
            <person name="Pitluck S."/>
            <person name="Huntemann M."/>
            <person name="Liolios K."/>
            <person name="Ivanova N."/>
            <person name="Pagani I."/>
            <person name="Mavromatis K."/>
            <person name="Ovchinikova G."/>
            <person name="Pati A."/>
            <person name="Chen A."/>
            <person name="Palaniappan K."/>
            <person name="Land M."/>
            <person name="Hauser L."/>
            <person name="Brambilla E.M."/>
            <person name="Huber H."/>
            <person name="Yasawong M."/>
            <person name="Rohde M."/>
            <person name="Spring S."/>
            <person name="Abt B."/>
            <person name="Sikorski J."/>
            <person name="Wirth R."/>
            <person name="Detter J.C."/>
            <person name="Woyke T."/>
            <person name="Bristow J."/>
            <person name="Eisen J.A."/>
            <person name="Markowitz V."/>
            <person name="Hugenholtz P."/>
            <person name="Kyrpides N.C."/>
            <person name="Klenk H.P."/>
            <person name="Lapidus A."/>
        </authorList>
    </citation>
    <scope>NUCLEOTIDE SEQUENCE [LARGE SCALE GENOMIC DNA]</scope>
    <source>
        <strain evidence="11">DSM 11204 / 1A</strain>
    </source>
</reference>
<dbReference type="GO" id="GO:0051539">
    <property type="term" value="F:4 iron, 4 sulfur cluster binding"/>
    <property type="evidence" value="ECO:0007669"/>
    <property type="project" value="UniProtKB-KW"/>
</dbReference>
<dbReference type="InterPro" id="IPR013983">
    <property type="entry name" value="Ald_Fedxn_OxRdtase_N"/>
</dbReference>
<dbReference type="Gene3D" id="1.10.569.10">
    <property type="entry name" value="Aldehyde Ferredoxin Oxidoreductase Protein, subunit A, domain 2"/>
    <property type="match status" value="1"/>
</dbReference>
<evidence type="ECO:0000256" key="2">
    <source>
        <dbReference type="ARBA" id="ARBA00011032"/>
    </source>
</evidence>
<comment type="cofactor">
    <cofactor evidence="1">
        <name>[4Fe-4S] cluster</name>
        <dbReference type="ChEBI" id="CHEBI:49883"/>
    </cofactor>
</comment>
<organism evidence="10 11">
    <name type="scientific">Pyrolobus fumarii (strain DSM 11204 / 1A)</name>
    <dbReference type="NCBI Taxonomy" id="694429"/>
    <lineage>
        <taxon>Archaea</taxon>
        <taxon>Thermoproteota</taxon>
        <taxon>Thermoprotei</taxon>
        <taxon>Desulfurococcales</taxon>
        <taxon>Pyrodictiaceae</taxon>
        <taxon>Pyrolobus</taxon>
    </lineage>
</organism>
<dbReference type="eggNOG" id="arCOG00709">
    <property type="taxonomic scope" value="Archaea"/>
</dbReference>
<gene>
    <name evidence="10" type="ordered locus">Pyrfu_1589</name>
</gene>
<evidence type="ECO:0000256" key="3">
    <source>
        <dbReference type="ARBA" id="ARBA00022485"/>
    </source>
</evidence>
<dbReference type="EMBL" id="CP002838">
    <property type="protein sequence ID" value="AEM39446.1"/>
    <property type="molecule type" value="Genomic_DNA"/>
</dbReference>
<dbReference type="Proteomes" id="UP000001037">
    <property type="component" value="Chromosome"/>
</dbReference>
<dbReference type="Gene3D" id="1.10.599.10">
    <property type="entry name" value="Aldehyde Ferredoxin Oxidoreductase Protein, subunit A, domain 3"/>
    <property type="match status" value="1"/>
</dbReference>
<dbReference type="GO" id="GO:0009055">
    <property type="term" value="F:electron transfer activity"/>
    <property type="evidence" value="ECO:0007669"/>
    <property type="project" value="InterPro"/>
</dbReference>
<evidence type="ECO:0000313" key="10">
    <source>
        <dbReference type="EMBL" id="AEM39446.1"/>
    </source>
</evidence>
<sequence>MFMIVCRGARFNAYHTVDVETRLLFTPPATTRRGSHLMGSLPGYAGRIAVIDLSESEVSILETPGWLRELFVGGKGFAYALVARYAPFSTSDPLYDPSNVVVVAAGALTGVAPGSSKVAFAARSPLTNMICDSYSGQVFAAKLRYAGFDALVLKGVSPEPVYIYVESGKVEIRSASHIWGAYVSDVTETLWRETKRGASIAAIGPGGEKLVRYANVMIDGFRAAGRCGIGAVLGYKRVKAIVVYGGRRPTLVNEDEWRKTYIDVYKSLQEHPAARYMSKYGTNNGVVTCSKWSMCPGKHWMIPSPSRELVEKMSGKAVLAREVGKEVYSRYAGIIWGWGCPVKCSKLVKPQLKGFEHLVVKPEYEHLTMLGVIFNIYDVDEVLRLEWLVNNLGLDSISFGETAAWLIELYENGLVRKEELDGLTVEPKFGDPRVAEELAKLVAERRGIGAILAEGVERASRILGRGEDRAVHVKGLESAAWDPRGRRAMALSYATADVGASHLRGWPEPHSKPSDGPAEEMVESLINDRDWKALMDALGLCAFVPYDRDQVDKLLRVTLGRSFDEVWPVGARTEAIARIYGALVGRVPEGDTIPKRWMEPIPDGPLKGEKAFRDWDEFRRALLKFYKLRGYDEKLGIPKRETLEKLGLTKLEWLMEAWRRAWEEVERRISS</sequence>
<dbReference type="InParanoid" id="G0EC76"/>
<evidence type="ECO:0000256" key="7">
    <source>
        <dbReference type="ARBA" id="ARBA00023014"/>
    </source>
</evidence>
<evidence type="ECO:0000313" key="11">
    <source>
        <dbReference type="Proteomes" id="UP000001037"/>
    </source>
</evidence>
<evidence type="ECO:0000256" key="8">
    <source>
        <dbReference type="ARBA" id="ARBA00049934"/>
    </source>
</evidence>
<proteinExistence type="inferred from homology"/>
<dbReference type="SUPFAM" id="SSF48310">
    <property type="entry name" value="Aldehyde ferredoxin oxidoreductase, C-terminal domains"/>
    <property type="match status" value="1"/>
</dbReference>
<dbReference type="SUPFAM" id="SSF56228">
    <property type="entry name" value="Aldehyde ferredoxin oxidoreductase, N-terminal domain"/>
    <property type="match status" value="1"/>
</dbReference>
<dbReference type="InterPro" id="IPR001203">
    <property type="entry name" value="OxRdtase_Ald_Fedxn_C"/>
</dbReference>